<protein>
    <recommendedName>
        <fullName evidence="5">DNA-binding domain-containing protein</fullName>
    </recommendedName>
</protein>
<dbReference type="Proteomes" id="UP001159257">
    <property type="component" value="Unassembled WGS sequence"/>
</dbReference>
<sequence>MNVSRPEPDFIRCQRRFAEQIRNPELSLPEGIEARRMQVYVELFFNNIAGFLEGAFPVYRSLCDDPFWQAEIRRFMQEYGSKSPLFRDLALAYRDYVENTRRPQPEDPPFLQELLHYEWVELALDIAEEDPFMDWPPATINPDQLLREHPVVSPLAWSFGYQWPVHRINSSFCPDQPAEQPSWLLVYRNREDKVKFIELNALSARLLWLLNETPDLSGARALELIADELPQIPRETIIQGGLDLMQQFMRDDILLGTHPAGNPTPAGR</sequence>
<dbReference type="InterPro" id="IPR018640">
    <property type="entry name" value="DUF2063"/>
</dbReference>
<comment type="caution">
    <text evidence="3">The sequence shown here is derived from an EMBL/GenBank/DDBJ whole genome shotgun (WGS) entry which is preliminary data.</text>
</comment>
<evidence type="ECO:0000259" key="2">
    <source>
        <dbReference type="Pfam" id="PF22106"/>
    </source>
</evidence>
<reference evidence="3 4" key="1">
    <citation type="submission" date="2017-05" db="EMBL/GenBank/DDBJ databases">
        <authorList>
            <person name="Varghese N."/>
            <person name="Submissions S."/>
        </authorList>
    </citation>
    <scope>NUCLEOTIDE SEQUENCE [LARGE SCALE GENOMIC DNA]</scope>
    <source>
        <strain evidence="3 4">CGMCC 1.7287</strain>
    </source>
</reference>
<evidence type="ECO:0000313" key="4">
    <source>
        <dbReference type="Proteomes" id="UP001159257"/>
    </source>
</evidence>
<feature type="domain" description="Putative DNA-binding" evidence="1">
    <location>
        <begin position="13"/>
        <end position="96"/>
    </location>
</feature>
<evidence type="ECO:0000313" key="3">
    <source>
        <dbReference type="EMBL" id="SMR75433.1"/>
    </source>
</evidence>
<dbReference type="InterPro" id="IPR054098">
    <property type="entry name" value="NGO1945-like_C"/>
</dbReference>
<organism evidence="3 4">
    <name type="scientific">Marinobacterium sediminicola</name>
    <dbReference type="NCBI Taxonomy" id="518898"/>
    <lineage>
        <taxon>Bacteria</taxon>
        <taxon>Pseudomonadati</taxon>
        <taxon>Pseudomonadota</taxon>
        <taxon>Gammaproteobacteria</taxon>
        <taxon>Oceanospirillales</taxon>
        <taxon>Oceanospirillaceae</taxon>
        <taxon>Marinobacterium</taxon>
    </lineage>
</organism>
<gene>
    <name evidence="3" type="ORF">SAMN04487964_10999</name>
</gene>
<keyword evidence="4" id="KW-1185">Reference proteome</keyword>
<name>A0ABY1S1A6_9GAMM</name>
<evidence type="ECO:0000259" key="1">
    <source>
        <dbReference type="Pfam" id="PF09836"/>
    </source>
</evidence>
<evidence type="ECO:0008006" key="5">
    <source>
        <dbReference type="Google" id="ProtNLM"/>
    </source>
</evidence>
<dbReference type="EMBL" id="FXWV01000009">
    <property type="protein sequence ID" value="SMR75433.1"/>
    <property type="molecule type" value="Genomic_DNA"/>
</dbReference>
<accession>A0ABY1S1A6</accession>
<dbReference type="RefSeq" id="WP_239041338.1">
    <property type="nucleotide sequence ID" value="NZ_BAAAEY010000009.1"/>
</dbReference>
<dbReference type="Gene3D" id="1.10.150.690">
    <property type="entry name" value="DUF2063"/>
    <property type="match status" value="1"/>
</dbReference>
<feature type="domain" description="NGO1945-like C-terminal" evidence="2">
    <location>
        <begin position="153"/>
        <end position="248"/>
    </location>
</feature>
<dbReference type="Pfam" id="PF22106">
    <property type="entry name" value="NGO1945_C"/>
    <property type="match status" value="1"/>
</dbReference>
<dbReference type="InterPro" id="IPR044922">
    <property type="entry name" value="DUF2063_N_sf"/>
</dbReference>
<proteinExistence type="predicted"/>
<dbReference type="Pfam" id="PF09836">
    <property type="entry name" value="DUF2063"/>
    <property type="match status" value="1"/>
</dbReference>
<dbReference type="Gene3D" id="3.90.930.50">
    <property type="match status" value="1"/>
</dbReference>